<sequence>MRDVSAAREVGRGEARSEELRALSVRELLQRLAASEACLHPAWGGEPAVRTDEAIRVRNAALRSQARIVRELRRRKNVGLVLGDRDRGAWWAQRRP</sequence>
<dbReference type="RefSeq" id="WP_048549696.1">
    <property type="nucleotide sequence ID" value="NZ_HF570958.1"/>
</dbReference>
<organism evidence="1 2">
    <name type="scientific">Nostocoides japonicum T1-X7</name>
    <dbReference type="NCBI Taxonomy" id="1194083"/>
    <lineage>
        <taxon>Bacteria</taxon>
        <taxon>Bacillati</taxon>
        <taxon>Actinomycetota</taxon>
        <taxon>Actinomycetes</taxon>
        <taxon>Micrococcales</taxon>
        <taxon>Intrasporangiaceae</taxon>
        <taxon>Nostocoides</taxon>
    </lineage>
</organism>
<reference evidence="1 2" key="1">
    <citation type="journal article" date="2013" name="ISME J.">
        <title>A metabolic model for members of the genus Tetrasphaera involved in enhanced biological phosphorus removal.</title>
        <authorList>
            <person name="Kristiansen R."/>
            <person name="Nguyen H.T.T."/>
            <person name="Saunders A.M."/>
            <person name="Nielsen J.L."/>
            <person name="Wimmer R."/>
            <person name="Le V.Q."/>
            <person name="McIlroy S.J."/>
            <person name="Petrovski S."/>
            <person name="Seviour R.J."/>
            <person name="Calteau A."/>
            <person name="Nielsen K.L."/>
            <person name="Nielsen P.H."/>
        </authorList>
    </citation>
    <scope>NUCLEOTIDE SEQUENCE [LARGE SCALE GENOMIC DNA]</scope>
    <source>
        <strain evidence="1 2">T1-X7</strain>
    </source>
</reference>
<dbReference type="EMBL" id="CAJB01000334">
    <property type="protein sequence ID" value="CCH79063.1"/>
    <property type="molecule type" value="Genomic_DNA"/>
</dbReference>
<proteinExistence type="predicted"/>
<comment type="caution">
    <text evidence="1">The sequence shown here is derived from an EMBL/GenBank/DDBJ whole genome shotgun (WGS) entry which is preliminary data.</text>
</comment>
<accession>A0A077LYS5</accession>
<name>A0A077LYS5_9MICO</name>
<keyword evidence="2" id="KW-1185">Reference proteome</keyword>
<dbReference type="Proteomes" id="UP000035721">
    <property type="component" value="Unassembled WGS sequence"/>
</dbReference>
<dbReference type="AlphaFoldDB" id="A0A077LYS5"/>
<protein>
    <submittedName>
        <fullName evidence="1">Uncharacterized protein</fullName>
    </submittedName>
</protein>
<evidence type="ECO:0000313" key="1">
    <source>
        <dbReference type="EMBL" id="CCH79063.1"/>
    </source>
</evidence>
<gene>
    <name evidence="1" type="ORF">BN12_40033</name>
</gene>
<evidence type="ECO:0000313" key="2">
    <source>
        <dbReference type="Proteomes" id="UP000035721"/>
    </source>
</evidence>